<feature type="non-terminal residue" evidence="1">
    <location>
        <position position="47"/>
    </location>
</feature>
<dbReference type="Proteomes" id="UP001515943">
    <property type="component" value="Unassembled WGS sequence"/>
</dbReference>
<dbReference type="RefSeq" id="WP_167976441.1">
    <property type="nucleotide sequence ID" value="NZ_VSRL01000095.1"/>
</dbReference>
<dbReference type="GO" id="GO:0016301">
    <property type="term" value="F:kinase activity"/>
    <property type="evidence" value="ECO:0007669"/>
    <property type="project" value="UniProtKB-KW"/>
</dbReference>
<comment type="caution">
    <text evidence="1">The sequence shown here is derived from an EMBL/GenBank/DDBJ whole genome shotgun (WGS) entry which is preliminary data.</text>
</comment>
<dbReference type="PANTHER" id="PTHR21599:SF0">
    <property type="entry name" value="GLYCERATE KINASE"/>
    <property type="match status" value="1"/>
</dbReference>
<dbReference type="SUPFAM" id="SSF110738">
    <property type="entry name" value="Glycerate kinase I"/>
    <property type="match status" value="1"/>
</dbReference>
<keyword evidence="1" id="KW-0418">Kinase</keyword>
<dbReference type="InterPro" id="IPR018197">
    <property type="entry name" value="Glycerate_kinase_RE-like"/>
</dbReference>
<organism evidence="1 2">
    <name type="scientific">Lentzea indica</name>
    <dbReference type="NCBI Taxonomy" id="2604800"/>
    <lineage>
        <taxon>Bacteria</taxon>
        <taxon>Bacillati</taxon>
        <taxon>Actinomycetota</taxon>
        <taxon>Actinomycetes</taxon>
        <taxon>Pseudonocardiales</taxon>
        <taxon>Pseudonocardiaceae</taxon>
        <taxon>Lentzea</taxon>
    </lineage>
</organism>
<dbReference type="PANTHER" id="PTHR21599">
    <property type="entry name" value="GLYCERATE KINASE"/>
    <property type="match status" value="1"/>
</dbReference>
<dbReference type="InterPro" id="IPR004381">
    <property type="entry name" value="Glycerate_kinase"/>
</dbReference>
<proteinExistence type="predicted"/>
<gene>
    <name evidence="1" type="ORF">FXN61_24415</name>
</gene>
<sequence>MPKVIIAPDKFKGSLTAPQVAAAVARGLREAAPDVDVRLLPVADGGD</sequence>
<dbReference type="EMBL" id="VSRL01000095">
    <property type="protein sequence ID" value="NKE59778.1"/>
    <property type="molecule type" value="Genomic_DNA"/>
</dbReference>
<dbReference type="Gene3D" id="3.40.50.10350">
    <property type="entry name" value="Glycerate kinase, domain 1"/>
    <property type="match status" value="1"/>
</dbReference>
<name>A0ABX1FLB2_9PSEU</name>
<dbReference type="InterPro" id="IPR036129">
    <property type="entry name" value="Glycerate_kinase_sf"/>
</dbReference>
<protein>
    <submittedName>
        <fullName evidence="1">Glycerate kinase</fullName>
    </submittedName>
</protein>
<keyword evidence="2" id="KW-1185">Reference proteome</keyword>
<keyword evidence="1" id="KW-0808">Transferase</keyword>
<dbReference type="Pfam" id="PF02595">
    <property type="entry name" value="Gly_kinase"/>
    <property type="match status" value="1"/>
</dbReference>
<accession>A0ABX1FLB2</accession>
<reference evidence="1 2" key="1">
    <citation type="submission" date="2019-08" db="EMBL/GenBank/DDBJ databases">
        <title>Lentzea from Indian Himalayas.</title>
        <authorList>
            <person name="Mandal S."/>
            <person name="Mallick Gupta A."/>
            <person name="Maiti P.K."/>
            <person name="Sarkar J."/>
            <person name="Mandal S."/>
        </authorList>
    </citation>
    <scope>NUCLEOTIDE SEQUENCE [LARGE SCALE GENOMIC DNA]</scope>
    <source>
        <strain evidence="1 2">PSKA42</strain>
    </source>
</reference>
<evidence type="ECO:0000313" key="1">
    <source>
        <dbReference type="EMBL" id="NKE59778.1"/>
    </source>
</evidence>
<evidence type="ECO:0000313" key="2">
    <source>
        <dbReference type="Proteomes" id="UP001515943"/>
    </source>
</evidence>